<dbReference type="EMBL" id="CP069213">
    <property type="protein sequence ID" value="QRH02335.1"/>
    <property type="molecule type" value="Genomic_DNA"/>
</dbReference>
<evidence type="ECO:0000313" key="2">
    <source>
        <dbReference type="Proteomes" id="UP000596252"/>
    </source>
</evidence>
<protein>
    <submittedName>
        <fullName evidence="1">DUF4144 domain-containing protein</fullName>
    </submittedName>
</protein>
<dbReference type="Proteomes" id="UP000596252">
    <property type="component" value="Chromosome"/>
</dbReference>
<dbReference type="InterPro" id="IPR025284">
    <property type="entry name" value="DUF4144"/>
</dbReference>
<dbReference type="RefSeq" id="WP_203325951.1">
    <property type="nucleotide sequence ID" value="NZ_CP069213.1"/>
</dbReference>
<accession>A0ABX7G4U8</accession>
<proteinExistence type="predicted"/>
<evidence type="ECO:0000313" key="1">
    <source>
        <dbReference type="EMBL" id="QRH02335.1"/>
    </source>
</evidence>
<gene>
    <name evidence="1" type="ORF">JQC75_02615</name>
</gene>
<dbReference type="Gene3D" id="1.10.8.650">
    <property type="entry name" value="Uncharacterised protein PF13642 yp_926445, C-terminal domain"/>
    <property type="match status" value="1"/>
</dbReference>
<keyword evidence="2" id="KW-1185">Reference proteome</keyword>
<name>A0ABX7G4U8_9GAMM</name>
<dbReference type="Gene3D" id="2.40.10.320">
    <property type="entry name" value="Uncharacterised protein PF13642 yp_926445, N-terminal domain"/>
    <property type="match status" value="1"/>
</dbReference>
<organism evidence="1 2">
    <name type="scientific">Shewanella litorisediminis</name>
    <dbReference type="NCBI Taxonomy" id="1173586"/>
    <lineage>
        <taxon>Bacteria</taxon>
        <taxon>Pseudomonadati</taxon>
        <taxon>Pseudomonadota</taxon>
        <taxon>Gammaproteobacteria</taxon>
        <taxon>Alteromonadales</taxon>
        <taxon>Shewanellaceae</taxon>
        <taxon>Shewanella</taxon>
    </lineage>
</organism>
<sequence>MTDRQSPHIHLVWPALLKHQGCDELIPLQSLADWHKFCADSNHLLQYGDSLIDSRFQRFELGEDAHWHSSFPLPADGLNSLIRAHCATLGHCCLSKMHLHSLMDAIDFLNALEG</sequence>
<reference evidence="1 2" key="1">
    <citation type="journal article" date="2012" name="Antonie Van Leeuwenhoek">
        <title>Shewanella litorisediminis sp. nov., a gammaproteobacterium isolated from a tidal flat sediment.</title>
        <authorList>
            <person name="Lee M.H."/>
            <person name="Yoon J.H."/>
        </authorList>
    </citation>
    <scope>NUCLEOTIDE SEQUENCE [LARGE SCALE GENOMIC DNA]</scope>
    <source>
        <strain evidence="1 2">SMK1-12</strain>
    </source>
</reference>
<dbReference type="Pfam" id="PF13642">
    <property type="entry name" value="DUF4144"/>
    <property type="match status" value="1"/>
</dbReference>